<dbReference type="SUPFAM" id="SSF56349">
    <property type="entry name" value="DNA breaking-rejoining enzymes"/>
    <property type="match status" value="1"/>
</dbReference>
<keyword evidence="3 5" id="KW-0238">DNA-binding</keyword>
<dbReference type="GO" id="GO:0015074">
    <property type="term" value="P:DNA integration"/>
    <property type="evidence" value="ECO:0007669"/>
    <property type="project" value="UniProtKB-KW"/>
</dbReference>
<dbReference type="Gene3D" id="1.10.443.10">
    <property type="entry name" value="Intergrase catalytic core"/>
    <property type="match status" value="1"/>
</dbReference>
<reference evidence="8 9" key="1">
    <citation type="journal article" date="2013" name="Genome Announc.">
        <title>Whole Genome Sequencing of Thermus oshimai JL-2 and Thermus thermophilus JL-18, Incomplete Denitrifiers from the United States Great Basin.</title>
        <authorList>
            <person name="Murugapiran S.K."/>
            <person name="Huntemann M."/>
            <person name="Wei C.L."/>
            <person name="Han J."/>
            <person name="Detter J.C."/>
            <person name="Han C.S."/>
            <person name="Erkkila T.H."/>
            <person name="Teshima H."/>
            <person name="Chen A."/>
            <person name="Kyrpides N."/>
            <person name="Mavrommatis K."/>
            <person name="Markowitz V."/>
            <person name="Szeto E."/>
            <person name="Ivanova N."/>
            <person name="Pagani I."/>
            <person name="Lam J."/>
            <person name="McDonald A.I."/>
            <person name="Dodsworth J.A."/>
            <person name="Pati A."/>
            <person name="Goodwin L."/>
            <person name="Peters L."/>
            <person name="Pitluck S."/>
            <person name="Woyke T."/>
            <person name="Hedlund B.P."/>
        </authorList>
    </citation>
    <scope>NUCLEOTIDE SEQUENCE</scope>
    <source>
        <strain evidence="8 9">JL-2</strain>
    </source>
</reference>
<evidence type="ECO:0000256" key="5">
    <source>
        <dbReference type="PROSITE-ProRule" id="PRU01248"/>
    </source>
</evidence>
<evidence type="ECO:0000256" key="4">
    <source>
        <dbReference type="ARBA" id="ARBA00023172"/>
    </source>
</evidence>
<evidence type="ECO:0000256" key="2">
    <source>
        <dbReference type="ARBA" id="ARBA00022908"/>
    </source>
</evidence>
<dbReference type="AlphaFoldDB" id="K7RK08"/>
<dbReference type="PATRIC" id="fig|751945.3.peg.1672"/>
<dbReference type="GO" id="GO:0006310">
    <property type="term" value="P:DNA recombination"/>
    <property type="evidence" value="ECO:0007669"/>
    <property type="project" value="UniProtKB-KW"/>
</dbReference>
<dbReference type="HOGENOM" id="CLU_027562_17_1_0"/>
<keyword evidence="9" id="KW-1185">Reference proteome</keyword>
<dbReference type="InterPro" id="IPR002104">
    <property type="entry name" value="Integrase_catalytic"/>
</dbReference>
<dbReference type="EMBL" id="CP003249">
    <property type="protein sequence ID" value="AFV76722.1"/>
    <property type="molecule type" value="Genomic_DNA"/>
</dbReference>
<dbReference type="InterPro" id="IPR050808">
    <property type="entry name" value="Phage_Integrase"/>
</dbReference>
<name>K7RK08_THEOS</name>
<accession>K7RK08</accession>
<dbReference type="PANTHER" id="PTHR30629:SF2">
    <property type="entry name" value="PROPHAGE INTEGRASE INTS-RELATED"/>
    <property type="match status" value="1"/>
</dbReference>
<dbReference type="PROSITE" id="PS51898">
    <property type="entry name" value="TYR_RECOMBINASE"/>
    <property type="match status" value="1"/>
</dbReference>
<gene>
    <name evidence="8" type="ORF">Theos_1700</name>
</gene>
<sequence length="390" mass="44173">MSRRKGISLRKHPKRGLWEARVYTGWSHPKPKQKSFYGRTKAEAREKAEAFLAQLVLGRVPEPEEITVREWALRWLEERRKRGLAPNTLRNYRKDLALVIPSLEAPSHPDPFGDLLLQEVKPVHVQTALVGVMERASSRALKACRARLQALFQEAEDLELIVKNPVRGVKLPTPREEGPKRNAPPSPEELRAFLAHFEAYPPPTGPLLLLLVTTGLRKGEALGLKWEDVDLEAGVLWIRRQWTYGGEDGRSQGYLAPTKSRRERKVPLPKRTLEALHRYREELGPLARPDGWVFPSLEGDRPLNPHTPNWALRRIAKRLGVRPPTPHSLRHAYASLMAAHGVPIEVVGRLLGHASPVVTQAIYRHVLEEEITRVPDVGEALEALEERPQA</sequence>
<evidence type="ECO:0000256" key="3">
    <source>
        <dbReference type="ARBA" id="ARBA00023125"/>
    </source>
</evidence>
<keyword evidence="2" id="KW-0229">DNA integration</keyword>
<dbReference type="Pfam" id="PF00589">
    <property type="entry name" value="Phage_integrase"/>
    <property type="match status" value="1"/>
</dbReference>
<feature type="domain" description="Core-binding (CB)" evidence="7">
    <location>
        <begin position="66"/>
        <end position="156"/>
    </location>
</feature>
<dbReference type="PROSITE" id="PS51900">
    <property type="entry name" value="CB"/>
    <property type="match status" value="1"/>
</dbReference>
<dbReference type="InterPro" id="IPR044068">
    <property type="entry name" value="CB"/>
</dbReference>
<protein>
    <submittedName>
        <fullName evidence="8">Site-specific recombinase XerD</fullName>
    </submittedName>
</protein>
<dbReference type="eggNOG" id="COG0582">
    <property type="taxonomic scope" value="Bacteria"/>
</dbReference>
<dbReference type="STRING" id="751945.Theos_1700"/>
<dbReference type="InterPro" id="IPR011010">
    <property type="entry name" value="DNA_brk_join_enz"/>
</dbReference>
<dbReference type="OrthoDB" id="24185at2"/>
<dbReference type="Gene3D" id="1.10.150.130">
    <property type="match status" value="1"/>
</dbReference>
<evidence type="ECO:0000313" key="8">
    <source>
        <dbReference type="EMBL" id="AFV76722.1"/>
    </source>
</evidence>
<dbReference type="KEGG" id="tos:Theos_1700"/>
<keyword evidence="4" id="KW-0233">DNA recombination</keyword>
<proteinExistence type="inferred from homology"/>
<organism evidence="8 9">
    <name type="scientific">Thermus oshimai JL-2</name>
    <dbReference type="NCBI Taxonomy" id="751945"/>
    <lineage>
        <taxon>Bacteria</taxon>
        <taxon>Thermotogati</taxon>
        <taxon>Deinococcota</taxon>
        <taxon>Deinococci</taxon>
        <taxon>Thermales</taxon>
        <taxon>Thermaceae</taxon>
        <taxon>Thermus</taxon>
    </lineage>
</organism>
<dbReference type="RefSeq" id="WP_016329901.1">
    <property type="nucleotide sequence ID" value="NC_019386.1"/>
</dbReference>
<comment type="similarity">
    <text evidence="1">Belongs to the 'phage' integrase family.</text>
</comment>
<dbReference type="InterPro" id="IPR010998">
    <property type="entry name" value="Integrase_recombinase_N"/>
</dbReference>
<dbReference type="Proteomes" id="UP000000211">
    <property type="component" value="Chromosome"/>
</dbReference>
<dbReference type="CDD" id="cd01189">
    <property type="entry name" value="INT_ICEBs1_C_like"/>
    <property type="match status" value="1"/>
</dbReference>
<evidence type="ECO:0000259" key="6">
    <source>
        <dbReference type="PROSITE" id="PS51898"/>
    </source>
</evidence>
<evidence type="ECO:0000313" key="9">
    <source>
        <dbReference type="Proteomes" id="UP000000211"/>
    </source>
</evidence>
<dbReference type="GO" id="GO:0003677">
    <property type="term" value="F:DNA binding"/>
    <property type="evidence" value="ECO:0007669"/>
    <property type="project" value="UniProtKB-UniRule"/>
</dbReference>
<evidence type="ECO:0000259" key="7">
    <source>
        <dbReference type="PROSITE" id="PS51900"/>
    </source>
</evidence>
<dbReference type="PANTHER" id="PTHR30629">
    <property type="entry name" value="PROPHAGE INTEGRASE"/>
    <property type="match status" value="1"/>
</dbReference>
<evidence type="ECO:0000256" key="1">
    <source>
        <dbReference type="ARBA" id="ARBA00008857"/>
    </source>
</evidence>
<dbReference type="InterPro" id="IPR013762">
    <property type="entry name" value="Integrase-like_cat_sf"/>
</dbReference>
<feature type="domain" description="Tyr recombinase" evidence="6">
    <location>
        <begin position="180"/>
        <end position="376"/>
    </location>
</feature>